<name>A0A0A1UM42_9AGAM</name>
<dbReference type="OrthoDB" id="2507743at2759"/>
<feature type="region of interest" description="Disordered" evidence="1">
    <location>
        <begin position="153"/>
        <end position="179"/>
    </location>
</feature>
<evidence type="ECO:0000256" key="1">
    <source>
        <dbReference type="SAM" id="MobiDB-lite"/>
    </source>
</evidence>
<dbReference type="AlphaFoldDB" id="A0A0A1UM42"/>
<feature type="region of interest" description="Disordered" evidence="1">
    <location>
        <begin position="193"/>
        <end position="296"/>
    </location>
</feature>
<comment type="caution">
    <text evidence="2">The sequence shown here is derived from an EMBL/GenBank/DDBJ whole genome shotgun (WGS) entry which is preliminary data.</text>
</comment>
<feature type="compositionally biased region" description="Polar residues" evidence="1">
    <location>
        <begin position="234"/>
        <end position="260"/>
    </location>
</feature>
<feature type="compositionally biased region" description="Polar residues" evidence="1">
    <location>
        <begin position="195"/>
        <end position="204"/>
    </location>
</feature>
<protein>
    <submittedName>
        <fullName evidence="2">Uncharacterized protein</fullName>
    </submittedName>
</protein>
<feature type="compositionally biased region" description="Polar residues" evidence="1">
    <location>
        <begin position="47"/>
        <end position="57"/>
    </location>
</feature>
<feature type="compositionally biased region" description="Basic residues" evidence="1">
    <location>
        <begin position="207"/>
        <end position="229"/>
    </location>
</feature>
<organism evidence="2 3">
    <name type="scientific">Rhizoctonia solani AG-3 Rhs1AP</name>
    <dbReference type="NCBI Taxonomy" id="1086054"/>
    <lineage>
        <taxon>Eukaryota</taxon>
        <taxon>Fungi</taxon>
        <taxon>Dikarya</taxon>
        <taxon>Basidiomycota</taxon>
        <taxon>Agaricomycotina</taxon>
        <taxon>Agaricomycetes</taxon>
        <taxon>Cantharellales</taxon>
        <taxon>Ceratobasidiaceae</taxon>
        <taxon>Rhizoctonia</taxon>
    </lineage>
</organism>
<dbReference type="Proteomes" id="UP000030108">
    <property type="component" value="Unassembled WGS sequence"/>
</dbReference>
<feature type="region of interest" description="Disordered" evidence="1">
    <location>
        <begin position="10"/>
        <end position="71"/>
    </location>
</feature>
<evidence type="ECO:0000313" key="3">
    <source>
        <dbReference type="Proteomes" id="UP000030108"/>
    </source>
</evidence>
<accession>A0A0A1UM42</accession>
<proteinExistence type="predicted"/>
<dbReference type="EMBL" id="JATN01000321">
    <property type="protein sequence ID" value="EUC59746.1"/>
    <property type="molecule type" value="Genomic_DNA"/>
</dbReference>
<feature type="region of interest" description="Disordered" evidence="1">
    <location>
        <begin position="321"/>
        <end position="393"/>
    </location>
</feature>
<sequence length="491" mass="53105">MFFSFTFNIPTPFANPFDGRAADPGQPDYTSPERGRRLGPRPPRPSVDSTPEGSPNISRKRGRWSPEAKARASSVLDLSSTASAYIEPARYVDFSEERAEPEEDINEIRAPKRRRIAELADTVISTAFSAAVISTALGVTAFRLWRDRGKDGLPVNPEPSIESLPPPPPYTPRIDSSSAGPSYVPITCSAPSALKKNNMNSAPISTPRRRANAARRPHAHASTARRRRPISSVLPRNQSPVSSLRRSTAYFTAPDSSRNTPAPGPSGPSSLHGHDSKPDVASGDELDNEDMEMTGQMDWMSSQLQALINEGKRALGTEVVVDGDEEDDGRGGWTSADEDGKPKSAHSRAPSRAVTRPVLARPASRASKPRQSTCSIPRARSGSVSGSSSVKKHEEDEFGIEVLYQSPLRSAPSAKVGPSNEGDGTSEELRVAMERVRKAYGLAFLNHPLKLYYPSISVHFVSIGGSRLARVAPIPGGNPDWGLKPRIYLSM</sequence>
<feature type="compositionally biased region" description="Acidic residues" evidence="1">
    <location>
        <begin position="282"/>
        <end position="292"/>
    </location>
</feature>
<evidence type="ECO:0000313" key="2">
    <source>
        <dbReference type="EMBL" id="EUC59746.1"/>
    </source>
</evidence>
<reference evidence="3" key="1">
    <citation type="journal article" date="2014" name="Genome Announc.">
        <title>Draft genome sequence of the plant-pathogenic soil fungus Rhizoctonia solani anastomosis group 3 strain Rhs1AP.</title>
        <authorList>
            <person name="Cubeta M.A."/>
            <person name="Thomas E."/>
            <person name="Dean R.A."/>
            <person name="Jabaji S."/>
            <person name="Neate S.M."/>
            <person name="Tavantzis S."/>
            <person name="Toda T."/>
            <person name="Vilgalys R."/>
            <person name="Bharathan N."/>
            <person name="Fedorova-Abrams N."/>
            <person name="Pakala S.B."/>
            <person name="Pakala S.M."/>
            <person name="Zafar N."/>
            <person name="Joardar V."/>
            <person name="Losada L."/>
            <person name="Nierman W.C."/>
        </authorList>
    </citation>
    <scope>NUCLEOTIDE SEQUENCE [LARGE SCALE GENOMIC DNA]</scope>
    <source>
        <strain evidence="3">AG-3</strain>
    </source>
</reference>
<feature type="non-terminal residue" evidence="2">
    <location>
        <position position="491"/>
    </location>
</feature>
<gene>
    <name evidence="2" type="ORF">RSOL_322900</name>
</gene>